<dbReference type="InterPro" id="IPR001640">
    <property type="entry name" value="Lgt"/>
</dbReference>
<evidence type="ECO:0000313" key="9">
    <source>
        <dbReference type="Proteomes" id="UP000656813"/>
    </source>
</evidence>
<comment type="pathway">
    <text evidence="7">Protein modification; lipoprotein biosynthesis (diacylglyceryl transfer).</text>
</comment>
<dbReference type="RefSeq" id="WP_229745390.1">
    <property type="nucleotide sequence ID" value="NZ_BMFV01000004.1"/>
</dbReference>
<evidence type="ECO:0000256" key="2">
    <source>
        <dbReference type="ARBA" id="ARBA00022475"/>
    </source>
</evidence>
<keyword evidence="4 7" id="KW-0812">Transmembrane</keyword>
<keyword evidence="5 7" id="KW-1133">Transmembrane helix</keyword>
<name>A0A8J2ZU65_9BACL</name>
<gene>
    <name evidence="7 8" type="primary">lgt</name>
    <name evidence="8" type="ORF">GCM10007096_08050</name>
</gene>
<comment type="subcellular location">
    <subcellularLocation>
        <location evidence="7">Cell membrane</location>
        <topology evidence="7">Multi-pass membrane protein</topology>
    </subcellularLocation>
</comment>
<dbReference type="HAMAP" id="MF_01147">
    <property type="entry name" value="Lgt"/>
    <property type="match status" value="1"/>
</dbReference>
<feature type="transmembrane region" description="Helical" evidence="7">
    <location>
        <begin position="85"/>
        <end position="108"/>
    </location>
</feature>
<comment type="caution">
    <text evidence="8">The sequence shown here is derived from an EMBL/GenBank/DDBJ whole genome shotgun (WGS) entry which is preliminary data.</text>
</comment>
<evidence type="ECO:0000256" key="6">
    <source>
        <dbReference type="ARBA" id="ARBA00023136"/>
    </source>
</evidence>
<feature type="binding site" evidence="7">
    <location>
        <position position="134"/>
    </location>
    <ligand>
        <name>a 1,2-diacyl-sn-glycero-3-phospho-(1'-sn-glycerol)</name>
        <dbReference type="ChEBI" id="CHEBI:64716"/>
    </ligand>
</feature>
<reference evidence="8" key="2">
    <citation type="submission" date="2020-09" db="EMBL/GenBank/DDBJ databases">
        <authorList>
            <person name="Sun Q."/>
            <person name="Zhou Y."/>
        </authorList>
    </citation>
    <scope>NUCLEOTIDE SEQUENCE</scope>
    <source>
        <strain evidence="8">CGMCC 1.12777</strain>
    </source>
</reference>
<dbReference type="GO" id="GO:0008961">
    <property type="term" value="F:phosphatidylglycerol-prolipoprotein diacylglyceryl transferase activity"/>
    <property type="evidence" value="ECO:0007669"/>
    <property type="project" value="UniProtKB-UniRule"/>
</dbReference>
<dbReference type="Pfam" id="PF01790">
    <property type="entry name" value="LGT"/>
    <property type="match status" value="1"/>
</dbReference>
<dbReference type="PANTHER" id="PTHR30589:SF0">
    <property type="entry name" value="PHOSPHATIDYLGLYCEROL--PROLIPOPROTEIN DIACYLGLYCERYL TRANSFERASE"/>
    <property type="match status" value="1"/>
</dbReference>
<dbReference type="EC" id="2.5.1.145" evidence="7"/>
<keyword evidence="2 7" id="KW-1003">Cell membrane</keyword>
<evidence type="ECO:0000256" key="7">
    <source>
        <dbReference type="HAMAP-Rule" id="MF_01147"/>
    </source>
</evidence>
<evidence type="ECO:0000256" key="4">
    <source>
        <dbReference type="ARBA" id="ARBA00022692"/>
    </source>
</evidence>
<dbReference type="UniPathway" id="UPA00664"/>
<keyword evidence="3 7" id="KW-0808">Transferase</keyword>
<comment type="catalytic activity">
    <reaction evidence="7">
        <text>L-cysteinyl-[prolipoprotein] + a 1,2-diacyl-sn-glycero-3-phospho-(1'-sn-glycerol) = an S-1,2-diacyl-sn-glyceryl-L-cysteinyl-[prolipoprotein] + sn-glycerol 1-phosphate + H(+)</text>
        <dbReference type="Rhea" id="RHEA:56712"/>
        <dbReference type="Rhea" id="RHEA-COMP:14679"/>
        <dbReference type="Rhea" id="RHEA-COMP:14680"/>
        <dbReference type="ChEBI" id="CHEBI:15378"/>
        <dbReference type="ChEBI" id="CHEBI:29950"/>
        <dbReference type="ChEBI" id="CHEBI:57685"/>
        <dbReference type="ChEBI" id="CHEBI:64716"/>
        <dbReference type="ChEBI" id="CHEBI:140658"/>
        <dbReference type="EC" id="2.5.1.145"/>
    </reaction>
</comment>
<keyword evidence="6 7" id="KW-0472">Membrane</keyword>
<dbReference type="PANTHER" id="PTHR30589">
    <property type="entry name" value="PROLIPOPROTEIN DIACYLGLYCERYL TRANSFERASE"/>
    <property type="match status" value="1"/>
</dbReference>
<accession>A0A8J2ZU65</accession>
<comment type="function">
    <text evidence="7">Catalyzes the transfer of the diacylglyceryl group from phosphatidylglycerol to the sulfhydryl group of the N-terminal cysteine of a prolipoprotein, the first step in the formation of mature lipoproteins.</text>
</comment>
<dbReference type="GO" id="GO:0042158">
    <property type="term" value="P:lipoprotein biosynthetic process"/>
    <property type="evidence" value="ECO:0007669"/>
    <property type="project" value="UniProtKB-UniRule"/>
</dbReference>
<organism evidence="8 9">
    <name type="scientific">Pullulanibacillus pueri</name>
    <dbReference type="NCBI Taxonomy" id="1437324"/>
    <lineage>
        <taxon>Bacteria</taxon>
        <taxon>Bacillati</taxon>
        <taxon>Bacillota</taxon>
        <taxon>Bacilli</taxon>
        <taxon>Bacillales</taxon>
        <taxon>Sporolactobacillaceae</taxon>
        <taxon>Pullulanibacillus</taxon>
    </lineage>
</organism>
<feature type="transmembrane region" description="Helical" evidence="7">
    <location>
        <begin position="176"/>
        <end position="194"/>
    </location>
</feature>
<comment type="similarity">
    <text evidence="1 7">Belongs to the Lgt family.</text>
</comment>
<evidence type="ECO:0000256" key="5">
    <source>
        <dbReference type="ARBA" id="ARBA00022989"/>
    </source>
</evidence>
<dbReference type="EMBL" id="BMFV01000004">
    <property type="protein sequence ID" value="GGH76921.1"/>
    <property type="molecule type" value="Genomic_DNA"/>
</dbReference>
<proteinExistence type="inferred from homology"/>
<dbReference type="AlphaFoldDB" id="A0A8J2ZU65"/>
<evidence type="ECO:0000313" key="8">
    <source>
        <dbReference type="EMBL" id="GGH76921.1"/>
    </source>
</evidence>
<dbReference type="Proteomes" id="UP000656813">
    <property type="component" value="Unassembled WGS sequence"/>
</dbReference>
<protein>
    <recommendedName>
        <fullName evidence="7">Phosphatidylglycerol--prolipoprotein diacylglyceryl transferase</fullName>
        <ecNumber evidence="7">2.5.1.145</ecNumber>
    </recommendedName>
</protein>
<feature type="transmembrane region" description="Helical" evidence="7">
    <location>
        <begin position="48"/>
        <end position="70"/>
    </location>
</feature>
<feature type="transmembrane region" description="Helical" evidence="7">
    <location>
        <begin position="17"/>
        <end position="36"/>
    </location>
</feature>
<feature type="transmembrane region" description="Helical" evidence="7">
    <location>
        <begin position="241"/>
        <end position="259"/>
    </location>
</feature>
<keyword evidence="9" id="KW-1185">Reference proteome</keyword>
<dbReference type="GO" id="GO:0005886">
    <property type="term" value="C:plasma membrane"/>
    <property type="evidence" value="ECO:0007669"/>
    <property type="project" value="UniProtKB-SubCell"/>
</dbReference>
<dbReference type="NCBIfam" id="TIGR00544">
    <property type="entry name" value="lgt"/>
    <property type="match status" value="1"/>
</dbReference>
<reference evidence="8" key="1">
    <citation type="journal article" date="2014" name="Int. J. Syst. Evol. Microbiol.">
        <title>Complete genome sequence of Corynebacterium casei LMG S-19264T (=DSM 44701T), isolated from a smear-ripened cheese.</title>
        <authorList>
            <consortium name="US DOE Joint Genome Institute (JGI-PGF)"/>
            <person name="Walter F."/>
            <person name="Albersmeier A."/>
            <person name="Kalinowski J."/>
            <person name="Ruckert C."/>
        </authorList>
    </citation>
    <scope>NUCLEOTIDE SEQUENCE</scope>
    <source>
        <strain evidence="8">CGMCC 1.12777</strain>
    </source>
</reference>
<evidence type="ECO:0000256" key="3">
    <source>
        <dbReference type="ARBA" id="ARBA00022679"/>
    </source>
</evidence>
<sequence length="271" mass="31273">MHHSLNPIALTFGPLEIHWYGVIIISGLLLGYFIAYNELKRQRINPELLTQFVYFALPAAIIGARIYYVAFEWKDYKHNLSETIAIWHGGIAIHGAILGALLITLYFVRKKNLSFWQWTDIIAPSLILGQGIGRWGNFMNQEAHGGPVSLAFLEHLHLPSFIIQQMYIDGTYYAPTFLYESVWDIAGFILLFTLRRSVLKLKKGDIFLSYLVWYSIGRYYVEGLRTDSLMLTSSLRMAQVVSIVLIVVALFFFVYNHFLSRQNRSHQVKNM</sequence>
<dbReference type="PROSITE" id="PS01311">
    <property type="entry name" value="LGT"/>
    <property type="match status" value="1"/>
</dbReference>
<evidence type="ECO:0000256" key="1">
    <source>
        <dbReference type="ARBA" id="ARBA00007150"/>
    </source>
</evidence>